<protein>
    <submittedName>
        <fullName evidence="2">Uncharacterized protein</fullName>
    </submittedName>
</protein>
<proteinExistence type="predicted"/>
<gene>
    <name evidence="2" type="ORF">LMG26690_04448</name>
</gene>
<keyword evidence="3" id="KW-1185">Reference proteome</keyword>
<evidence type="ECO:0000313" key="3">
    <source>
        <dbReference type="Proteomes" id="UP000494214"/>
    </source>
</evidence>
<dbReference type="RefSeq" id="WP_175125051.1">
    <property type="nucleotide sequence ID" value="NZ_CADIJM010000012.1"/>
</dbReference>
<reference evidence="2 3" key="1">
    <citation type="submission" date="2020-04" db="EMBL/GenBank/DDBJ databases">
        <authorList>
            <person name="De Canck E."/>
        </authorList>
    </citation>
    <scope>NUCLEOTIDE SEQUENCE [LARGE SCALE GENOMIC DNA]</scope>
    <source>
        <strain evidence="2 3">LMG 26690</strain>
    </source>
</reference>
<dbReference type="Proteomes" id="UP000494214">
    <property type="component" value="Unassembled WGS sequence"/>
</dbReference>
<feature type="signal peptide" evidence="1">
    <location>
        <begin position="1"/>
        <end position="33"/>
    </location>
</feature>
<name>A0A6S7AMG8_9BURK</name>
<keyword evidence="1" id="KW-0732">Signal</keyword>
<dbReference type="EMBL" id="CADIJM010000012">
    <property type="protein sequence ID" value="CAB3727139.1"/>
    <property type="molecule type" value="Genomic_DNA"/>
</dbReference>
<organism evidence="2 3">
    <name type="scientific">Achromobacter animicus</name>
    <dbReference type="NCBI Taxonomy" id="1389935"/>
    <lineage>
        <taxon>Bacteria</taxon>
        <taxon>Pseudomonadati</taxon>
        <taxon>Pseudomonadota</taxon>
        <taxon>Betaproteobacteria</taxon>
        <taxon>Burkholderiales</taxon>
        <taxon>Alcaligenaceae</taxon>
        <taxon>Achromobacter</taxon>
    </lineage>
</organism>
<accession>A0A6S7AMG8</accession>
<dbReference type="AlphaFoldDB" id="A0A6S7AMG8"/>
<evidence type="ECO:0000313" key="2">
    <source>
        <dbReference type="EMBL" id="CAB3727139.1"/>
    </source>
</evidence>
<evidence type="ECO:0000256" key="1">
    <source>
        <dbReference type="SAM" id="SignalP"/>
    </source>
</evidence>
<sequence>MNRNELCIPRWCVARRTIAGIALSAAVVSAGHAQGVDPASAPQPWPEVETVRTLLRADAAAAMSDCQIPGLCTMNEGKGLMASPAGRASDNIRVTAIFGTASRLNVDIVVNGTLQRYRAGRADPVAGGSLAAPYRLLAIDGACVRVQRDGRDQTACLDAGGGHP</sequence>
<feature type="chain" id="PRO_5028995163" evidence="1">
    <location>
        <begin position="34"/>
        <end position="164"/>
    </location>
</feature>